<evidence type="ECO:0000259" key="3">
    <source>
        <dbReference type="PROSITE" id="PS51000"/>
    </source>
</evidence>
<proteinExistence type="predicted"/>
<organism evidence="4 5">
    <name type="scientific">Gilvimarinus gilvus</name>
    <dbReference type="NCBI Taxonomy" id="3058038"/>
    <lineage>
        <taxon>Bacteria</taxon>
        <taxon>Pseudomonadati</taxon>
        <taxon>Pseudomonadota</taxon>
        <taxon>Gammaproteobacteria</taxon>
        <taxon>Cellvibrionales</taxon>
        <taxon>Cellvibrionaceae</taxon>
        <taxon>Gilvimarinus</taxon>
    </lineage>
</organism>
<reference evidence="4 5" key="1">
    <citation type="submission" date="2023-11" db="EMBL/GenBank/DDBJ databases">
        <title>Gilvimarinus fulvus sp. nov., isolated from the surface of Kelp.</title>
        <authorList>
            <person name="Sun Y.Y."/>
            <person name="Gong Y."/>
            <person name="Du Z.J."/>
        </authorList>
    </citation>
    <scope>NUCLEOTIDE SEQUENCE [LARGE SCALE GENOMIC DNA]</scope>
    <source>
        <strain evidence="4 5">SDUM040013</strain>
    </source>
</reference>
<evidence type="ECO:0000313" key="5">
    <source>
        <dbReference type="Proteomes" id="UP001273505"/>
    </source>
</evidence>
<evidence type="ECO:0000256" key="1">
    <source>
        <dbReference type="ARBA" id="ARBA00023015"/>
    </source>
</evidence>
<dbReference type="Pfam" id="PF13280">
    <property type="entry name" value="WYL"/>
    <property type="match status" value="1"/>
</dbReference>
<keyword evidence="2" id="KW-0804">Transcription</keyword>
<dbReference type="Pfam" id="PF08279">
    <property type="entry name" value="HTH_11"/>
    <property type="match status" value="1"/>
</dbReference>
<keyword evidence="1" id="KW-0805">Transcription regulation</keyword>
<comment type="caution">
    <text evidence="4">The sequence shown here is derived from an EMBL/GenBank/DDBJ whole genome shotgun (WGS) entry which is preliminary data.</text>
</comment>
<evidence type="ECO:0000256" key="2">
    <source>
        <dbReference type="ARBA" id="ARBA00023163"/>
    </source>
</evidence>
<dbReference type="Gene3D" id="1.10.10.10">
    <property type="entry name" value="Winged helix-like DNA-binding domain superfamily/Winged helix DNA-binding domain"/>
    <property type="match status" value="1"/>
</dbReference>
<protein>
    <submittedName>
        <fullName evidence="4">WYL domain-containing protein</fullName>
    </submittedName>
</protein>
<dbReference type="InterPro" id="IPR026881">
    <property type="entry name" value="WYL_dom"/>
</dbReference>
<dbReference type="InterPro" id="IPR013196">
    <property type="entry name" value="HTH_11"/>
</dbReference>
<evidence type="ECO:0000313" key="4">
    <source>
        <dbReference type="EMBL" id="MDX6848688.1"/>
    </source>
</evidence>
<dbReference type="Proteomes" id="UP001273505">
    <property type="component" value="Unassembled WGS sequence"/>
</dbReference>
<dbReference type="PROSITE" id="PS52050">
    <property type="entry name" value="WYL"/>
    <property type="match status" value="1"/>
</dbReference>
<dbReference type="PROSITE" id="PS51000">
    <property type="entry name" value="HTH_DEOR_2"/>
    <property type="match status" value="1"/>
</dbReference>
<name>A0ABU4RYG7_9GAMM</name>
<dbReference type="InterPro" id="IPR001034">
    <property type="entry name" value="DeoR_HTH"/>
</dbReference>
<dbReference type="SUPFAM" id="SSF46785">
    <property type="entry name" value="Winged helix' DNA-binding domain"/>
    <property type="match status" value="1"/>
</dbReference>
<dbReference type="PANTHER" id="PTHR34580">
    <property type="match status" value="1"/>
</dbReference>
<dbReference type="InterPro" id="IPR051534">
    <property type="entry name" value="CBASS_pafABC_assoc_protein"/>
</dbReference>
<feature type="domain" description="HTH deoR-type" evidence="3">
    <location>
        <begin position="9"/>
        <end position="64"/>
    </location>
</feature>
<dbReference type="PANTHER" id="PTHR34580:SF1">
    <property type="entry name" value="PROTEIN PAFC"/>
    <property type="match status" value="1"/>
</dbReference>
<dbReference type="InterPro" id="IPR036390">
    <property type="entry name" value="WH_DNA-bd_sf"/>
</dbReference>
<dbReference type="EMBL" id="JAXAFO010000006">
    <property type="protein sequence ID" value="MDX6848688.1"/>
    <property type="molecule type" value="Genomic_DNA"/>
</dbReference>
<sequence>MEKQSVNTRLHRLDELLGLLKSGDQWTAMRLAHELSVSRRTLMRDLKLLRDRGYLIEADNGRGGGLRLAARSGIGRLNLDYREILELLLALSVMEKMPPSLFFGRLQSIRRKIFQAFPEKDRHKLTKLRKRLLVGAQASKHVQTDMAPMPSKVSALLEGFFECRIVTIDYENAKGEASTRPIEIHYLLTNWPAWYLICWDQLRNETRCFRVDRVVAVRVERQGFTPKSIALFRDCLDPYSTHL</sequence>
<dbReference type="InterPro" id="IPR036388">
    <property type="entry name" value="WH-like_DNA-bd_sf"/>
</dbReference>
<accession>A0ABU4RYG7</accession>
<gene>
    <name evidence="4" type="ORF">SCD92_04910</name>
</gene>
<dbReference type="RefSeq" id="WP_302724109.1">
    <property type="nucleotide sequence ID" value="NZ_JAULRU010000731.1"/>
</dbReference>
<keyword evidence="5" id="KW-1185">Reference proteome</keyword>